<organism evidence="1 2">
    <name type="scientific">Rachicladosporium monterosium</name>
    <dbReference type="NCBI Taxonomy" id="1507873"/>
    <lineage>
        <taxon>Eukaryota</taxon>
        <taxon>Fungi</taxon>
        <taxon>Dikarya</taxon>
        <taxon>Ascomycota</taxon>
        <taxon>Pezizomycotina</taxon>
        <taxon>Dothideomycetes</taxon>
        <taxon>Dothideomycetidae</taxon>
        <taxon>Cladosporiales</taxon>
        <taxon>Cladosporiaceae</taxon>
        <taxon>Rachicladosporium</taxon>
    </lineage>
</organism>
<proteinExistence type="predicted"/>
<comment type="caution">
    <text evidence="1">The sequence shown here is derived from an EMBL/GenBank/DDBJ whole genome shotgun (WGS) entry which is preliminary data.</text>
</comment>
<evidence type="ECO:0000313" key="1">
    <source>
        <dbReference type="EMBL" id="KAK5138701.1"/>
    </source>
</evidence>
<dbReference type="Proteomes" id="UP001308179">
    <property type="component" value="Unassembled WGS sequence"/>
</dbReference>
<keyword evidence="2" id="KW-1185">Reference proteome</keyword>
<accession>A0ABR0KX31</accession>
<reference evidence="1 2" key="1">
    <citation type="submission" date="2023-08" db="EMBL/GenBank/DDBJ databases">
        <title>Black Yeasts Isolated from many extreme environments.</title>
        <authorList>
            <person name="Coleine C."/>
            <person name="Stajich J.E."/>
            <person name="Selbmann L."/>
        </authorList>
    </citation>
    <scope>NUCLEOTIDE SEQUENCE [LARGE SCALE GENOMIC DNA]</scope>
    <source>
        <strain evidence="1 2">CCFEE 5386</strain>
    </source>
</reference>
<dbReference type="EMBL" id="JAVRRR010001685">
    <property type="protein sequence ID" value="KAK5138701.1"/>
    <property type="molecule type" value="Genomic_DNA"/>
</dbReference>
<evidence type="ECO:0000313" key="2">
    <source>
        <dbReference type="Proteomes" id="UP001308179"/>
    </source>
</evidence>
<feature type="non-terminal residue" evidence="1">
    <location>
        <position position="278"/>
    </location>
</feature>
<gene>
    <name evidence="1" type="ORF">LTR32_007783</name>
</gene>
<name>A0ABR0KX31_9PEZI</name>
<sequence length="278" mass="31449">MSEFVERTYGINPKRQELELLFCKVIPLTSINPKVFLQALIPAIDDINFTIRDSSKYKQHWETLLWRLARKGYLLPGSLEDLGHPHRSWIVMWPDVGIRSSTAFGRLQLHGEKTSTFNEIPQCRFHYEPGLKTLTVLLTNSESYTIHPDDHDRISTLTAGHFDVTSCEDASICGLLNSEVVLNRDINEAIRVINVAIRQFNARSTPSGKSVTRSLLRKRAEPLVFPDLEAAARLTRNQAVLQPAGTILAVAYKLDGKNIPKAEALRHMSDQYTRAMTL</sequence>
<protein>
    <submittedName>
        <fullName evidence="1">Uncharacterized protein</fullName>
    </submittedName>
</protein>